<dbReference type="PANTHER" id="PTHR43525">
    <property type="entry name" value="PROTEIN MALY"/>
    <property type="match status" value="1"/>
</dbReference>
<accession>A0AA47I928</accession>
<dbReference type="NCBIfam" id="TIGR04350">
    <property type="entry name" value="C_S_lyase_PatB"/>
    <property type="match status" value="1"/>
</dbReference>
<dbReference type="GO" id="GO:0030170">
    <property type="term" value="F:pyridoxal phosphate binding"/>
    <property type="evidence" value="ECO:0007669"/>
    <property type="project" value="InterPro"/>
</dbReference>
<feature type="domain" description="Aminotransferase class I/classII large" evidence="4">
    <location>
        <begin position="48"/>
        <end position="367"/>
    </location>
</feature>
<reference evidence="5" key="1">
    <citation type="submission" date="2021-11" db="EMBL/GenBank/DDBJ databases">
        <title>Clostridia strains as spoilage organisms.</title>
        <authorList>
            <person name="Wambui J."/>
            <person name="Stevens M.J.A."/>
            <person name="Stephan R."/>
        </authorList>
    </citation>
    <scope>NUCLEOTIDE SEQUENCE</scope>
    <source>
        <strain evidence="5">CF009</strain>
    </source>
</reference>
<evidence type="ECO:0000256" key="3">
    <source>
        <dbReference type="ARBA" id="ARBA00023239"/>
    </source>
</evidence>
<keyword evidence="2" id="KW-0663">Pyridoxal phosphate</keyword>
<dbReference type="Proteomes" id="UP001164733">
    <property type="component" value="Chromosome"/>
</dbReference>
<dbReference type="PANTHER" id="PTHR43525:SF1">
    <property type="entry name" value="PROTEIN MALY"/>
    <property type="match status" value="1"/>
</dbReference>
<dbReference type="InterPro" id="IPR027619">
    <property type="entry name" value="C-S_lyase_PatB-like"/>
</dbReference>
<gene>
    <name evidence="5" type="ORF">LL038_07340</name>
</gene>
<comment type="cofactor">
    <cofactor evidence="1">
        <name>pyridoxal 5'-phosphate</name>
        <dbReference type="ChEBI" id="CHEBI:597326"/>
    </cofactor>
</comment>
<protein>
    <submittedName>
        <fullName evidence="5">PatB family C-S lyase</fullName>
    </submittedName>
</protein>
<dbReference type="InterPro" id="IPR051798">
    <property type="entry name" value="Class-II_PLP-Dep_Aminotrans"/>
</dbReference>
<evidence type="ECO:0000313" key="5">
    <source>
        <dbReference type="EMBL" id="WAG62049.1"/>
    </source>
</evidence>
<dbReference type="Pfam" id="PF00155">
    <property type="entry name" value="Aminotran_1_2"/>
    <property type="match status" value="1"/>
</dbReference>
<evidence type="ECO:0000259" key="4">
    <source>
        <dbReference type="Pfam" id="PF00155"/>
    </source>
</evidence>
<dbReference type="InterPro" id="IPR004839">
    <property type="entry name" value="Aminotransferase_I/II_large"/>
</dbReference>
<evidence type="ECO:0000256" key="2">
    <source>
        <dbReference type="ARBA" id="ARBA00022898"/>
    </source>
</evidence>
<name>A0AA47I928_9CLOT</name>
<dbReference type="AlphaFoldDB" id="A0AA47I928"/>
<sequence>MVNYDEIIDRRNTACSKWDGQGGDYIPLWISDMDFKSAEPILNAITKRVNHGVFGYTHDEKKLEEIVYDFYKKEYNYEIKKEWIVLIPSVMPGATMACRVAKGDIMFNTPMYPHIRRLPGEVNCNALEVPLKLVNDKYTFDFEAMKEALDENIKVFVLCNPHNPVGRVYSREELENVIKFCDENNLLLVSDEIHSELIFEGKHIPAFTINEKAKNISITLASPAKTYNIPALPLGFAIIPNEEIRKIYKKEILGVFGHPAVLSVEAFKSAYTECDEWKNELLQYLKENRDYVEERVSRIKGLKINHNEGTYLAWIDAREASIEYPYKFFLDKTNIKFSDGVDFGREGFIRINFGCPRANLKEAFDRIEKVLGSVNSFV</sequence>
<keyword evidence="3 5" id="KW-0456">Lyase</keyword>
<organism evidence="5 6">
    <name type="scientific">Clostridium estertheticum</name>
    <dbReference type="NCBI Taxonomy" id="238834"/>
    <lineage>
        <taxon>Bacteria</taxon>
        <taxon>Bacillati</taxon>
        <taxon>Bacillota</taxon>
        <taxon>Clostridia</taxon>
        <taxon>Eubacteriales</taxon>
        <taxon>Clostridiaceae</taxon>
        <taxon>Clostridium</taxon>
    </lineage>
</organism>
<dbReference type="CDD" id="cd00609">
    <property type="entry name" value="AAT_like"/>
    <property type="match status" value="1"/>
</dbReference>
<proteinExistence type="predicted"/>
<dbReference type="EMBL" id="CP086239">
    <property type="protein sequence ID" value="WAG62049.1"/>
    <property type="molecule type" value="Genomic_DNA"/>
</dbReference>
<evidence type="ECO:0000256" key="1">
    <source>
        <dbReference type="ARBA" id="ARBA00001933"/>
    </source>
</evidence>
<dbReference type="RefSeq" id="WP_216121176.1">
    <property type="nucleotide sequence ID" value="NZ_CP086239.1"/>
</dbReference>
<dbReference type="GO" id="GO:0016829">
    <property type="term" value="F:lyase activity"/>
    <property type="evidence" value="ECO:0007669"/>
    <property type="project" value="UniProtKB-KW"/>
</dbReference>
<evidence type="ECO:0000313" key="6">
    <source>
        <dbReference type="Proteomes" id="UP001164733"/>
    </source>
</evidence>